<dbReference type="PANTHER" id="PTHR33886">
    <property type="entry name" value="UNSATURATED RHAMNOGALACTURONAN HYDROLASE (EUROFUNG)"/>
    <property type="match status" value="1"/>
</dbReference>
<evidence type="ECO:0000313" key="2">
    <source>
        <dbReference type="EMBL" id="MFC7667723.1"/>
    </source>
</evidence>
<proteinExistence type="predicted"/>
<evidence type="ECO:0000256" key="1">
    <source>
        <dbReference type="ARBA" id="ARBA00022801"/>
    </source>
</evidence>
<dbReference type="InterPro" id="IPR052043">
    <property type="entry name" value="PolySaccharide_Degr_Enz"/>
</dbReference>
<dbReference type="SUPFAM" id="SSF48208">
    <property type="entry name" value="Six-hairpin glycosidases"/>
    <property type="match status" value="1"/>
</dbReference>
<accession>A0ABW2U2P2</accession>
<protein>
    <submittedName>
        <fullName evidence="2">Glycoside hydrolase family 105 protein</fullName>
    </submittedName>
</protein>
<dbReference type="GO" id="GO:0016787">
    <property type="term" value="F:hydrolase activity"/>
    <property type="evidence" value="ECO:0007669"/>
    <property type="project" value="UniProtKB-KW"/>
</dbReference>
<evidence type="ECO:0000313" key="3">
    <source>
        <dbReference type="Proteomes" id="UP001596513"/>
    </source>
</evidence>
<dbReference type="Proteomes" id="UP001596513">
    <property type="component" value="Unassembled WGS sequence"/>
</dbReference>
<dbReference type="RefSeq" id="WP_380205974.1">
    <property type="nucleotide sequence ID" value="NZ_JBHTEK010000001.1"/>
</dbReference>
<gene>
    <name evidence="2" type="ORF">ACFQT0_10245</name>
</gene>
<dbReference type="Gene3D" id="1.50.10.10">
    <property type="match status" value="1"/>
</dbReference>
<keyword evidence="3" id="KW-1185">Reference proteome</keyword>
<sequence>MLEWGRGLLVFGAAVLLAAPLRVAAQAAPAGQLSLPATIPTTAKWSERMALSVLKRSPWMADPVLADTWGYTQGLIMHTLEKLSRQTRDPRYPAYLQLYGNKMVDAQGEIKTYKPQDLSLDNINSGKILFQLYADTKQEKYKLALDKLRAQLQKQPRTTEGGYWHKLKYPEQMWLDGAYMASPFLAQYARTFNEPAGFDEAAKQLLLLEKHLRDPKTGLLYHGWDEKRVQAWANPQTGQSPNFWGRAMGWYGMALVDVLDYLPAQHPDRPKLRQVLDRLALAIQRYQDPATGLWYQVVDQAGKPGNYLEASASCMFVYTLAKGVNKGYLNKKCRQLAEKGYAGITSKFIEVKPNGELNLLQVCEVAGLGPGTERNGSYEYYVKEPIKVNDPKGTGPFILASLELKK</sequence>
<reference evidence="3" key="1">
    <citation type="journal article" date="2019" name="Int. J. Syst. Evol. Microbiol.">
        <title>The Global Catalogue of Microorganisms (GCM) 10K type strain sequencing project: providing services to taxonomists for standard genome sequencing and annotation.</title>
        <authorList>
            <consortium name="The Broad Institute Genomics Platform"/>
            <consortium name="The Broad Institute Genome Sequencing Center for Infectious Disease"/>
            <person name="Wu L."/>
            <person name="Ma J."/>
        </authorList>
    </citation>
    <scope>NUCLEOTIDE SEQUENCE [LARGE SCALE GENOMIC DNA]</scope>
    <source>
        <strain evidence="3">JCM 19635</strain>
    </source>
</reference>
<name>A0ABW2U2P2_9BACT</name>
<dbReference type="InterPro" id="IPR008928">
    <property type="entry name" value="6-hairpin_glycosidase_sf"/>
</dbReference>
<dbReference type="Pfam" id="PF07470">
    <property type="entry name" value="Glyco_hydro_88"/>
    <property type="match status" value="1"/>
</dbReference>
<comment type="caution">
    <text evidence="2">The sequence shown here is derived from an EMBL/GenBank/DDBJ whole genome shotgun (WGS) entry which is preliminary data.</text>
</comment>
<dbReference type="InterPro" id="IPR012341">
    <property type="entry name" value="6hp_glycosidase-like_sf"/>
</dbReference>
<organism evidence="2 3">
    <name type="scientific">Hymenobacter humi</name>
    <dbReference type="NCBI Taxonomy" id="1411620"/>
    <lineage>
        <taxon>Bacteria</taxon>
        <taxon>Pseudomonadati</taxon>
        <taxon>Bacteroidota</taxon>
        <taxon>Cytophagia</taxon>
        <taxon>Cytophagales</taxon>
        <taxon>Hymenobacteraceae</taxon>
        <taxon>Hymenobacter</taxon>
    </lineage>
</organism>
<dbReference type="PANTHER" id="PTHR33886:SF8">
    <property type="entry name" value="UNSATURATED RHAMNOGALACTURONAN HYDROLASE (EUROFUNG)"/>
    <property type="match status" value="1"/>
</dbReference>
<dbReference type="EMBL" id="JBHTEK010000001">
    <property type="protein sequence ID" value="MFC7667723.1"/>
    <property type="molecule type" value="Genomic_DNA"/>
</dbReference>
<dbReference type="InterPro" id="IPR010905">
    <property type="entry name" value="Glyco_hydro_88"/>
</dbReference>
<keyword evidence="1 2" id="KW-0378">Hydrolase</keyword>